<protein>
    <submittedName>
        <fullName evidence="3">Alpha/beta hydrolase</fullName>
    </submittedName>
</protein>
<dbReference type="InterPro" id="IPR022742">
    <property type="entry name" value="Hydrolase_4"/>
</dbReference>
<feature type="compositionally biased region" description="Basic residues" evidence="1">
    <location>
        <begin position="1"/>
        <end position="21"/>
    </location>
</feature>
<dbReference type="OrthoDB" id="9789573at2"/>
<dbReference type="PANTHER" id="PTHR43433">
    <property type="entry name" value="HYDROLASE, ALPHA/BETA FOLD FAMILY PROTEIN"/>
    <property type="match status" value="1"/>
</dbReference>
<reference evidence="3 4" key="1">
    <citation type="submission" date="2019-04" db="EMBL/GenBank/DDBJ databases">
        <title>Chitiniphilus eburnea sp. nov., a novel chitinolytic bacterium isolated from aquaculture sludge.</title>
        <authorList>
            <person name="Sheng M."/>
        </authorList>
    </citation>
    <scope>NUCLEOTIDE SEQUENCE [LARGE SCALE GENOMIC DNA]</scope>
    <source>
        <strain evidence="3 4">HX-2-15</strain>
    </source>
</reference>
<feature type="domain" description="Serine aminopeptidase S33" evidence="2">
    <location>
        <begin position="161"/>
        <end position="272"/>
    </location>
</feature>
<evidence type="ECO:0000313" key="4">
    <source>
        <dbReference type="Proteomes" id="UP000310016"/>
    </source>
</evidence>
<evidence type="ECO:0000313" key="3">
    <source>
        <dbReference type="EMBL" id="TJZ71020.1"/>
    </source>
</evidence>
<keyword evidence="3" id="KW-0378">Hydrolase</keyword>
<dbReference type="Pfam" id="PF12146">
    <property type="entry name" value="Hydrolase_4"/>
    <property type="match status" value="1"/>
</dbReference>
<organism evidence="3 4">
    <name type="scientific">Chitiniphilus eburneus</name>
    <dbReference type="NCBI Taxonomy" id="2571148"/>
    <lineage>
        <taxon>Bacteria</taxon>
        <taxon>Pseudomonadati</taxon>
        <taxon>Pseudomonadota</taxon>
        <taxon>Betaproteobacteria</taxon>
        <taxon>Neisseriales</taxon>
        <taxon>Chitinibacteraceae</taxon>
        <taxon>Chitiniphilus</taxon>
    </lineage>
</organism>
<dbReference type="SUPFAM" id="SSF53474">
    <property type="entry name" value="alpha/beta-Hydrolases"/>
    <property type="match status" value="1"/>
</dbReference>
<dbReference type="Gene3D" id="3.40.50.1820">
    <property type="entry name" value="alpha/beta hydrolase"/>
    <property type="match status" value="1"/>
</dbReference>
<evidence type="ECO:0000256" key="1">
    <source>
        <dbReference type="SAM" id="MobiDB-lite"/>
    </source>
</evidence>
<dbReference type="PANTHER" id="PTHR43433:SF5">
    <property type="entry name" value="AB HYDROLASE-1 DOMAIN-CONTAINING PROTEIN"/>
    <property type="match status" value="1"/>
</dbReference>
<name>A0A4U0PSM1_9NEIS</name>
<accession>A0A4U0PSM1</accession>
<proteinExistence type="predicted"/>
<keyword evidence="4" id="KW-1185">Reference proteome</keyword>
<dbReference type="Proteomes" id="UP000310016">
    <property type="component" value="Unassembled WGS sequence"/>
</dbReference>
<dbReference type="EMBL" id="SUMF01000017">
    <property type="protein sequence ID" value="TJZ71020.1"/>
    <property type="molecule type" value="Genomic_DNA"/>
</dbReference>
<dbReference type="GO" id="GO:0046503">
    <property type="term" value="P:glycerolipid catabolic process"/>
    <property type="evidence" value="ECO:0007669"/>
    <property type="project" value="TreeGrafter"/>
</dbReference>
<dbReference type="AlphaFoldDB" id="A0A4U0PSM1"/>
<evidence type="ECO:0000259" key="2">
    <source>
        <dbReference type="Pfam" id="PF12146"/>
    </source>
</evidence>
<dbReference type="InterPro" id="IPR029058">
    <property type="entry name" value="AB_hydrolase_fold"/>
</dbReference>
<comment type="caution">
    <text evidence="3">The sequence shown here is derived from an EMBL/GenBank/DDBJ whole genome shotgun (WGS) entry which is preliminary data.</text>
</comment>
<dbReference type="InterPro" id="IPR050471">
    <property type="entry name" value="AB_hydrolase"/>
</dbReference>
<dbReference type="GO" id="GO:0004806">
    <property type="term" value="F:triacylglycerol lipase activity"/>
    <property type="evidence" value="ECO:0007669"/>
    <property type="project" value="TreeGrafter"/>
</dbReference>
<feature type="region of interest" description="Disordered" evidence="1">
    <location>
        <begin position="1"/>
        <end position="36"/>
    </location>
</feature>
<sequence>MSPRNRSPRSRLRNRPLRRSRPSAGDQRQPDHKATDKVALWYPACRRAGLQHRHRLPWQRWPVLRQPEGVPASVRSTVFEAGIRRALHGLRAGKPARAGLARIAQRGWQAQGRHRIVGVSHLPCGQQEPSRMPTSNVVYDDQGVQLTGSIDLPETGVGQDILLLMHGFTGHRMELAYFFVDIGRRLAAHGVTVYRFDFRGCGESGGRFEDITVADQIRQVGALMQWLGERHPHARLHLAGFSMGGLAAAHATLRGAAPKTLTLIAPAGNMAEVVRRNRDAALVLPDGTADLLGLPIGLALRDEVESWDPMAGLEGIAVPTLVIQCSEDAAVPVAVGRAIAKSIPGARWHEVPDADHIFGRIVAREALAKAMLARLFD</sequence>
<gene>
    <name evidence="3" type="ORF">FAZ21_13720</name>
</gene>